<keyword evidence="1" id="KW-0119">Carbohydrate metabolism</keyword>
<dbReference type="Proteomes" id="UP000236721">
    <property type="component" value="Unassembled WGS sequence"/>
</dbReference>
<dbReference type="SUPFAM" id="SSF53067">
    <property type="entry name" value="Actin-like ATPase domain"/>
    <property type="match status" value="1"/>
</dbReference>
<dbReference type="PANTHER" id="PTHR18964">
    <property type="entry name" value="ROK (REPRESSOR, ORF, KINASE) FAMILY"/>
    <property type="match status" value="1"/>
</dbReference>
<dbReference type="GO" id="GO:0004396">
    <property type="term" value="F:hexokinase activity"/>
    <property type="evidence" value="ECO:0007669"/>
    <property type="project" value="TreeGrafter"/>
</dbReference>
<dbReference type="Pfam" id="PF00480">
    <property type="entry name" value="ROK"/>
    <property type="match status" value="1"/>
</dbReference>
<dbReference type="InterPro" id="IPR043129">
    <property type="entry name" value="ATPase_NBD"/>
</dbReference>
<keyword evidence="2" id="KW-0418">Kinase</keyword>
<sequence length="298" mass="31324">MIVGLDIGGTKIEGVGLDSNNYQTVVKHREPTDKSSYQAFLNSVMSVIHVVGEQGNIESIGIGCCGSVGNDGLMQGANVTVLNGQDFIGDIQRQINVPVAIANDADCLALSEFKDGAAKEASNSCVAVIIGTGCGSGVIINNGLVTGLNKLGGELGHNPLPNFSPDKDGAPVECYCGSMNCAESFVSGTGFARTFSDKYFVADSKQIMALHAQGDKRAIDHLDLYCDQLARTLACVVNFVDPEVIVLGGGMSNIDTIYPLVQQKLSQYTFTKSVQTQIVKNVHGDSSGVRGAAFLHSL</sequence>
<accession>A0A1H5V3I1</accession>
<dbReference type="InterPro" id="IPR000600">
    <property type="entry name" value="ROK"/>
</dbReference>
<dbReference type="EMBL" id="FNVG01000004">
    <property type="protein sequence ID" value="SEF81935.1"/>
    <property type="molecule type" value="Genomic_DNA"/>
</dbReference>
<dbReference type="OrthoDB" id="9810372at2"/>
<dbReference type="RefSeq" id="WP_103879315.1">
    <property type="nucleotide sequence ID" value="NZ_FNVG01000004.1"/>
</dbReference>
<evidence type="ECO:0000256" key="1">
    <source>
        <dbReference type="ARBA" id="ARBA00023277"/>
    </source>
</evidence>
<dbReference type="AlphaFoldDB" id="A0A1H5V3I1"/>
<dbReference type="InterPro" id="IPR049874">
    <property type="entry name" value="ROK_cs"/>
</dbReference>
<keyword evidence="2" id="KW-0808">Transferase</keyword>
<gene>
    <name evidence="2" type="ORF">SAMN04488244_10436</name>
</gene>
<evidence type="ECO:0000313" key="2">
    <source>
        <dbReference type="EMBL" id="SEF81935.1"/>
    </source>
</evidence>
<evidence type="ECO:0000313" key="3">
    <source>
        <dbReference type="Proteomes" id="UP000236721"/>
    </source>
</evidence>
<protein>
    <submittedName>
        <fullName evidence="2">Fructokinase</fullName>
    </submittedName>
</protein>
<name>A0A1H5V3I1_9VIBR</name>
<keyword evidence="3" id="KW-1185">Reference proteome</keyword>
<organism evidence="2 3">
    <name type="scientific">Vibrio hangzhouensis</name>
    <dbReference type="NCBI Taxonomy" id="462991"/>
    <lineage>
        <taxon>Bacteria</taxon>
        <taxon>Pseudomonadati</taxon>
        <taxon>Pseudomonadota</taxon>
        <taxon>Gammaproteobacteria</taxon>
        <taxon>Vibrionales</taxon>
        <taxon>Vibrionaceae</taxon>
        <taxon>Vibrio</taxon>
    </lineage>
</organism>
<dbReference type="PANTHER" id="PTHR18964:SF174">
    <property type="entry name" value="D-ALLOSE KINASE-RELATED"/>
    <property type="match status" value="1"/>
</dbReference>
<dbReference type="PROSITE" id="PS01125">
    <property type="entry name" value="ROK"/>
    <property type="match status" value="1"/>
</dbReference>
<proteinExistence type="predicted"/>
<reference evidence="3" key="1">
    <citation type="submission" date="2016-10" db="EMBL/GenBank/DDBJ databases">
        <authorList>
            <person name="Varghese N."/>
            <person name="Submissions S."/>
        </authorList>
    </citation>
    <scope>NUCLEOTIDE SEQUENCE [LARGE SCALE GENOMIC DNA]</scope>
    <source>
        <strain evidence="3">CGMCC 1.7062</strain>
    </source>
</reference>
<dbReference type="Gene3D" id="3.30.420.40">
    <property type="match status" value="2"/>
</dbReference>